<proteinExistence type="inferred from homology"/>
<dbReference type="GO" id="GO:0016787">
    <property type="term" value="F:hydrolase activity"/>
    <property type="evidence" value="ECO:0007669"/>
    <property type="project" value="UniProtKB-KW"/>
</dbReference>
<dbReference type="OrthoDB" id="5327118at2"/>
<name>M3JCK3_9BACT</name>
<accession>M3JCK3</accession>
<keyword evidence="5" id="KW-0378">Hydrolase</keyword>
<comment type="similarity">
    <text evidence="1">Belongs to the HicA mRNA interferase family.</text>
</comment>
<sequence length="79" mass="8999">MSISSKLIKKLKESPKDVSFDDLHKILIGLGYECKNSGGSHFVFRKKNAPTLTLPKQKPMKICYVKDVLEIYADLKEDK</sequence>
<keyword evidence="4" id="KW-0255">Endonuclease</keyword>
<keyword evidence="7" id="KW-0346">Stress response</keyword>
<keyword evidence="3" id="KW-0540">Nuclease</keyword>
<gene>
    <name evidence="8" type="ORF">H740_06492</name>
</gene>
<protein>
    <submittedName>
        <fullName evidence="8">YcfA family protein</fullName>
    </submittedName>
</protein>
<evidence type="ECO:0000256" key="4">
    <source>
        <dbReference type="ARBA" id="ARBA00022759"/>
    </source>
</evidence>
<evidence type="ECO:0000256" key="1">
    <source>
        <dbReference type="ARBA" id="ARBA00006620"/>
    </source>
</evidence>
<reference evidence="8 9" key="1">
    <citation type="submission" date="2013-02" db="EMBL/GenBank/DDBJ databases">
        <title>Co-occurrence of anaerobic bacteria in colorectal carcinomas.</title>
        <authorList>
            <person name="Holt R.A."/>
            <person name="Warren R.L."/>
            <person name="Allen-Vercoe E."/>
            <person name="Pleasance S."/>
            <person name="Freeman D.J."/>
            <person name="Watson P."/>
            <person name="Moore R."/>
            <person name="Cochrane K."/>
        </authorList>
    </citation>
    <scope>NUCLEOTIDE SEQUENCE [LARGE SCALE GENOMIC DNA]</scope>
    <source>
        <strain evidence="8 9">CC57C</strain>
    </source>
</reference>
<keyword evidence="2" id="KW-1277">Toxin-antitoxin system</keyword>
<comment type="caution">
    <text evidence="8">The sequence shown here is derived from an EMBL/GenBank/DDBJ whole genome shotgun (WGS) entry which is preliminary data.</text>
</comment>
<dbReference type="PATRIC" id="fig|1073353.3.peg.1396"/>
<dbReference type="AlphaFoldDB" id="M3JCK3"/>
<evidence type="ECO:0000313" key="9">
    <source>
        <dbReference type="Proteomes" id="UP000011782"/>
    </source>
</evidence>
<dbReference type="GO" id="GO:0004519">
    <property type="term" value="F:endonuclease activity"/>
    <property type="evidence" value="ECO:0007669"/>
    <property type="project" value="UniProtKB-KW"/>
</dbReference>
<evidence type="ECO:0000256" key="7">
    <source>
        <dbReference type="ARBA" id="ARBA00023016"/>
    </source>
</evidence>
<evidence type="ECO:0000256" key="2">
    <source>
        <dbReference type="ARBA" id="ARBA00022649"/>
    </source>
</evidence>
<dbReference type="GO" id="GO:0003729">
    <property type="term" value="F:mRNA binding"/>
    <property type="evidence" value="ECO:0007669"/>
    <property type="project" value="InterPro"/>
</dbReference>
<organism evidence="8 9">
    <name type="scientific">Campylobacter showae CC57C</name>
    <dbReference type="NCBI Taxonomy" id="1073353"/>
    <lineage>
        <taxon>Bacteria</taxon>
        <taxon>Pseudomonadati</taxon>
        <taxon>Campylobacterota</taxon>
        <taxon>Epsilonproteobacteria</taxon>
        <taxon>Campylobacterales</taxon>
        <taxon>Campylobacteraceae</taxon>
        <taxon>Campylobacter</taxon>
    </lineage>
</organism>
<evidence type="ECO:0000256" key="3">
    <source>
        <dbReference type="ARBA" id="ARBA00022722"/>
    </source>
</evidence>
<evidence type="ECO:0000256" key="5">
    <source>
        <dbReference type="ARBA" id="ARBA00022801"/>
    </source>
</evidence>
<dbReference type="EMBL" id="AOTD01000164">
    <property type="protein sequence ID" value="EMG30442.1"/>
    <property type="molecule type" value="Genomic_DNA"/>
</dbReference>
<evidence type="ECO:0000256" key="6">
    <source>
        <dbReference type="ARBA" id="ARBA00022884"/>
    </source>
</evidence>
<dbReference type="InterPro" id="IPR012933">
    <property type="entry name" value="HicA_mRNA_interferase"/>
</dbReference>
<dbReference type="Pfam" id="PF07927">
    <property type="entry name" value="HicA_toxin"/>
    <property type="match status" value="1"/>
</dbReference>
<dbReference type="Gene3D" id="3.30.920.30">
    <property type="entry name" value="Hypothetical protein"/>
    <property type="match status" value="1"/>
</dbReference>
<dbReference type="STRING" id="1073353.H740_06492"/>
<dbReference type="Proteomes" id="UP000011782">
    <property type="component" value="Unassembled WGS sequence"/>
</dbReference>
<dbReference type="SUPFAM" id="SSF54786">
    <property type="entry name" value="YcfA/nrd intein domain"/>
    <property type="match status" value="1"/>
</dbReference>
<keyword evidence="6" id="KW-0694">RNA-binding</keyword>
<dbReference type="InterPro" id="IPR038570">
    <property type="entry name" value="HicA_sf"/>
</dbReference>
<dbReference type="RefSeq" id="WP_002952490.1">
    <property type="nucleotide sequence ID" value="NZ_AOTD01000164.1"/>
</dbReference>
<evidence type="ECO:0000313" key="8">
    <source>
        <dbReference type="EMBL" id="EMG30442.1"/>
    </source>
</evidence>